<keyword evidence="2" id="KW-1185">Reference proteome</keyword>
<evidence type="ECO:0000313" key="1">
    <source>
        <dbReference type="EMBL" id="PJI92351.1"/>
    </source>
</evidence>
<proteinExistence type="predicted"/>
<dbReference type="AlphaFoldDB" id="A0A2M8WN43"/>
<protein>
    <submittedName>
        <fullName evidence="1">Uncharacterized protein</fullName>
    </submittedName>
</protein>
<gene>
    <name evidence="1" type="ORF">BC777_1199</name>
</gene>
<evidence type="ECO:0000313" key="2">
    <source>
        <dbReference type="Proteomes" id="UP000228531"/>
    </source>
</evidence>
<comment type="caution">
    <text evidence="1">The sequence shown here is derived from an EMBL/GenBank/DDBJ whole genome shotgun (WGS) entry which is preliminary data.</text>
</comment>
<dbReference type="RefSeq" id="WP_100367179.1">
    <property type="nucleotide sequence ID" value="NZ_PGTY01000001.1"/>
</dbReference>
<dbReference type="EMBL" id="PGTY01000001">
    <property type="protein sequence ID" value="PJI92351.1"/>
    <property type="molecule type" value="Genomic_DNA"/>
</dbReference>
<dbReference type="Proteomes" id="UP000228531">
    <property type="component" value="Unassembled WGS sequence"/>
</dbReference>
<organism evidence="1 2">
    <name type="scientific">Yoonia maricola</name>
    <dbReference type="NCBI Taxonomy" id="420999"/>
    <lineage>
        <taxon>Bacteria</taxon>
        <taxon>Pseudomonadati</taxon>
        <taxon>Pseudomonadota</taxon>
        <taxon>Alphaproteobacteria</taxon>
        <taxon>Rhodobacterales</taxon>
        <taxon>Paracoccaceae</taxon>
        <taxon>Yoonia</taxon>
    </lineage>
</organism>
<name>A0A2M8WN43_9RHOB</name>
<accession>A0A2M8WN43</accession>
<sequence length="213" mass="22495">MTETTLVTGTDEAETFTFTPTADDGIVTIDNFGADDSVVIGDDTYDAEYLYHFASAQRALSMDVDSDLIGEGDTQQIVLYANSAEDGEVASYDEVFAVINVASDTGASPIFAGTDDADTFEFTASSDDGIAAVSDFGAEDTVVIGDQTYSADDLYAAAYSQRSLSADVDTDLIDAGDTQQIVLYANSAEEGDIASYDELFAVIDITVDDGWIA</sequence>
<reference evidence="1 2" key="1">
    <citation type="submission" date="2017-11" db="EMBL/GenBank/DDBJ databases">
        <title>Genomic Encyclopedia of Archaeal and Bacterial Type Strains, Phase II (KMG-II): From Individual Species to Whole Genera.</title>
        <authorList>
            <person name="Goeker M."/>
        </authorList>
    </citation>
    <scope>NUCLEOTIDE SEQUENCE [LARGE SCALE GENOMIC DNA]</scope>
    <source>
        <strain evidence="1 2">DSM 29128</strain>
    </source>
</reference>